<keyword evidence="2" id="KW-1185">Reference proteome</keyword>
<organism evidence="1 2">
    <name type="scientific">Eumeta variegata</name>
    <name type="common">Bagworm moth</name>
    <name type="synonym">Eumeta japonica</name>
    <dbReference type="NCBI Taxonomy" id="151549"/>
    <lineage>
        <taxon>Eukaryota</taxon>
        <taxon>Metazoa</taxon>
        <taxon>Ecdysozoa</taxon>
        <taxon>Arthropoda</taxon>
        <taxon>Hexapoda</taxon>
        <taxon>Insecta</taxon>
        <taxon>Pterygota</taxon>
        <taxon>Neoptera</taxon>
        <taxon>Endopterygota</taxon>
        <taxon>Lepidoptera</taxon>
        <taxon>Glossata</taxon>
        <taxon>Ditrysia</taxon>
        <taxon>Tineoidea</taxon>
        <taxon>Psychidae</taxon>
        <taxon>Oiketicinae</taxon>
        <taxon>Eumeta</taxon>
    </lineage>
</organism>
<reference evidence="1 2" key="1">
    <citation type="journal article" date="2019" name="Commun. Biol.">
        <title>The bagworm genome reveals a unique fibroin gene that provides high tensile strength.</title>
        <authorList>
            <person name="Kono N."/>
            <person name="Nakamura H."/>
            <person name="Ohtoshi R."/>
            <person name="Tomita M."/>
            <person name="Numata K."/>
            <person name="Arakawa K."/>
        </authorList>
    </citation>
    <scope>NUCLEOTIDE SEQUENCE [LARGE SCALE GENOMIC DNA]</scope>
</reference>
<sequence length="120" mass="13627">MTLALSGATTSPQCTNVRELQRIASHEAIGTAKADLTHAGSPHHLWPASPARAEKRLNGLHSRSSCRPKQLLVLYELRKLCERLPRTECWTIKRSPHCWIGDLVKVVCRNWLRETHDRLS</sequence>
<accession>A0A4C1ZM54</accession>
<gene>
    <name evidence="1" type="ORF">EVAR_63674_1</name>
</gene>
<dbReference type="Proteomes" id="UP000299102">
    <property type="component" value="Unassembled WGS sequence"/>
</dbReference>
<proteinExistence type="predicted"/>
<comment type="caution">
    <text evidence="1">The sequence shown here is derived from an EMBL/GenBank/DDBJ whole genome shotgun (WGS) entry which is preliminary data.</text>
</comment>
<evidence type="ECO:0000313" key="1">
    <source>
        <dbReference type="EMBL" id="GBP89961.1"/>
    </source>
</evidence>
<name>A0A4C1ZM54_EUMVA</name>
<protein>
    <submittedName>
        <fullName evidence="1">Uncharacterized protein</fullName>
    </submittedName>
</protein>
<dbReference type="EMBL" id="BGZK01002047">
    <property type="protein sequence ID" value="GBP89961.1"/>
    <property type="molecule type" value="Genomic_DNA"/>
</dbReference>
<evidence type="ECO:0000313" key="2">
    <source>
        <dbReference type="Proteomes" id="UP000299102"/>
    </source>
</evidence>
<dbReference type="AlphaFoldDB" id="A0A4C1ZM54"/>